<reference evidence="3" key="2">
    <citation type="submission" date="2023-05" db="EMBL/GenBank/DDBJ databases">
        <authorList>
            <consortium name="Lawrence Berkeley National Laboratory"/>
            <person name="Steindorff A."/>
            <person name="Hensen N."/>
            <person name="Bonometti L."/>
            <person name="Westerberg I."/>
            <person name="Brannstrom I.O."/>
            <person name="Guillou S."/>
            <person name="Cros-Aarteil S."/>
            <person name="Calhoun S."/>
            <person name="Haridas S."/>
            <person name="Kuo A."/>
            <person name="Mondo S."/>
            <person name="Pangilinan J."/>
            <person name="Riley R."/>
            <person name="Labutti K."/>
            <person name="Andreopoulos B."/>
            <person name="Lipzen A."/>
            <person name="Chen C."/>
            <person name="Yanf M."/>
            <person name="Daum C."/>
            <person name="Ng V."/>
            <person name="Clum A."/>
            <person name="Ohm R."/>
            <person name="Martin F."/>
            <person name="Silar P."/>
            <person name="Natvig D."/>
            <person name="Lalanne C."/>
            <person name="Gautier V."/>
            <person name="Ament-Velasquez S.L."/>
            <person name="Kruys A."/>
            <person name="Hutchinson M.I."/>
            <person name="Powell A.J."/>
            <person name="Barry K."/>
            <person name="Miller A.N."/>
            <person name="Grigoriev I.V."/>
            <person name="Debuchy R."/>
            <person name="Gladieux P."/>
            <person name="Thoren M.H."/>
            <person name="Johannesson H."/>
        </authorList>
    </citation>
    <scope>NUCLEOTIDE SEQUENCE</scope>
    <source>
        <strain evidence="3">CBS 892.96</strain>
    </source>
</reference>
<gene>
    <name evidence="3" type="ORF">QBC36DRAFT_317794</name>
</gene>
<proteinExistence type="inferred from homology"/>
<feature type="domain" description="Thioredoxin-like fold" evidence="2">
    <location>
        <begin position="53"/>
        <end position="154"/>
    </location>
</feature>
<evidence type="ECO:0000256" key="1">
    <source>
        <dbReference type="ARBA" id="ARBA00007409"/>
    </source>
</evidence>
<comment type="similarity">
    <text evidence="1">Belongs to the GST superfamily.</text>
</comment>
<dbReference type="GO" id="GO:0005737">
    <property type="term" value="C:cytoplasm"/>
    <property type="evidence" value="ECO:0007669"/>
    <property type="project" value="TreeGrafter"/>
</dbReference>
<organism evidence="3 4">
    <name type="scientific">Triangularia setosa</name>
    <dbReference type="NCBI Taxonomy" id="2587417"/>
    <lineage>
        <taxon>Eukaryota</taxon>
        <taxon>Fungi</taxon>
        <taxon>Dikarya</taxon>
        <taxon>Ascomycota</taxon>
        <taxon>Pezizomycotina</taxon>
        <taxon>Sordariomycetes</taxon>
        <taxon>Sordariomycetidae</taxon>
        <taxon>Sordariales</taxon>
        <taxon>Podosporaceae</taxon>
        <taxon>Triangularia</taxon>
    </lineage>
</organism>
<accession>A0AAN6WGE0</accession>
<dbReference type="Proteomes" id="UP001302321">
    <property type="component" value="Unassembled WGS sequence"/>
</dbReference>
<name>A0AAN6WGE0_9PEZI</name>
<dbReference type="PANTHER" id="PTHR12289:SF41">
    <property type="entry name" value="FAILED AXON CONNECTIONS-RELATED"/>
    <property type="match status" value="1"/>
</dbReference>
<dbReference type="PANTHER" id="PTHR12289">
    <property type="entry name" value="METAXIN RELATED"/>
    <property type="match status" value="1"/>
</dbReference>
<dbReference type="InterPro" id="IPR050931">
    <property type="entry name" value="Mito_Protein_Transport_Metaxin"/>
</dbReference>
<evidence type="ECO:0000313" key="4">
    <source>
        <dbReference type="Proteomes" id="UP001302321"/>
    </source>
</evidence>
<dbReference type="SFLD" id="SFLDS00019">
    <property type="entry name" value="Glutathione_Transferase_(cytos"/>
    <property type="match status" value="1"/>
</dbReference>
<dbReference type="InterPro" id="IPR040079">
    <property type="entry name" value="Glutathione_S-Trfase"/>
</dbReference>
<sequence length="307" mass="34874">MHHHFLQIRIDTMPTLNHTDQTEIHSKVILPKMTPKIILYRNFPPTPNHTWSPFVNKLETRLRLSSVHYTTAPGSLSQSPNSKIPYISYQSSPTSTPELLSDSTLITHRLVFDSVLPDLNAHLSPVEKALDLSIRSLLEDKLQFFNTREQWVDNYYPMREGILGSGGAGLPWVMQWLIGGKIYKDIIRTLYGQGTGRYSPKEVRVLKEEIWESVNAFLVEGRNKTLAARRQGGEEMKGGGEPFWILGGNGPTEADCTVYGMVVGRLMCSTAASETGRLVRSYSVLVDYARRIHGRYFSNYDLWEEEI</sequence>
<dbReference type="EMBL" id="MU866086">
    <property type="protein sequence ID" value="KAK4181533.1"/>
    <property type="molecule type" value="Genomic_DNA"/>
</dbReference>
<dbReference type="AlphaFoldDB" id="A0AAN6WGE0"/>
<evidence type="ECO:0000313" key="3">
    <source>
        <dbReference type="EMBL" id="KAK4181533.1"/>
    </source>
</evidence>
<dbReference type="SFLD" id="SFLDG01180">
    <property type="entry name" value="SUF1"/>
    <property type="match status" value="1"/>
</dbReference>
<protein>
    <submittedName>
        <fullName evidence="3">Glutathione S-transferase</fullName>
    </submittedName>
</protein>
<keyword evidence="4" id="KW-1185">Reference proteome</keyword>
<dbReference type="Pfam" id="PF17172">
    <property type="entry name" value="GST_N_4"/>
    <property type="match status" value="1"/>
</dbReference>
<evidence type="ECO:0000259" key="2">
    <source>
        <dbReference type="Pfam" id="PF17172"/>
    </source>
</evidence>
<comment type="caution">
    <text evidence="3">The sequence shown here is derived from an EMBL/GenBank/DDBJ whole genome shotgun (WGS) entry which is preliminary data.</text>
</comment>
<dbReference type="InterPro" id="IPR012336">
    <property type="entry name" value="Thioredoxin-like_fold"/>
</dbReference>
<reference evidence="3" key="1">
    <citation type="journal article" date="2023" name="Mol. Phylogenet. Evol.">
        <title>Genome-scale phylogeny and comparative genomics of the fungal order Sordariales.</title>
        <authorList>
            <person name="Hensen N."/>
            <person name="Bonometti L."/>
            <person name="Westerberg I."/>
            <person name="Brannstrom I.O."/>
            <person name="Guillou S."/>
            <person name="Cros-Aarteil S."/>
            <person name="Calhoun S."/>
            <person name="Haridas S."/>
            <person name="Kuo A."/>
            <person name="Mondo S."/>
            <person name="Pangilinan J."/>
            <person name="Riley R."/>
            <person name="LaButti K."/>
            <person name="Andreopoulos B."/>
            <person name="Lipzen A."/>
            <person name="Chen C."/>
            <person name="Yan M."/>
            <person name="Daum C."/>
            <person name="Ng V."/>
            <person name="Clum A."/>
            <person name="Steindorff A."/>
            <person name="Ohm R.A."/>
            <person name="Martin F."/>
            <person name="Silar P."/>
            <person name="Natvig D.O."/>
            <person name="Lalanne C."/>
            <person name="Gautier V."/>
            <person name="Ament-Velasquez S.L."/>
            <person name="Kruys A."/>
            <person name="Hutchinson M.I."/>
            <person name="Powell A.J."/>
            <person name="Barry K."/>
            <person name="Miller A.N."/>
            <person name="Grigoriev I.V."/>
            <person name="Debuchy R."/>
            <person name="Gladieux P."/>
            <person name="Hiltunen Thoren M."/>
            <person name="Johannesson H."/>
        </authorList>
    </citation>
    <scope>NUCLEOTIDE SEQUENCE</scope>
    <source>
        <strain evidence="3">CBS 892.96</strain>
    </source>
</reference>